<keyword evidence="3" id="KW-0238">DNA-binding</keyword>
<evidence type="ECO:0000256" key="4">
    <source>
        <dbReference type="ARBA" id="ARBA00023242"/>
    </source>
</evidence>
<dbReference type="AlphaFoldDB" id="A0AAD2HZQ9"/>
<proteinExistence type="predicted"/>
<dbReference type="GO" id="GO:0003677">
    <property type="term" value="F:DNA binding"/>
    <property type="evidence" value="ECO:0007669"/>
    <property type="project" value="UniProtKB-KW"/>
</dbReference>
<dbReference type="Proteomes" id="UP001295794">
    <property type="component" value="Unassembled WGS sequence"/>
</dbReference>
<protein>
    <recommendedName>
        <fullName evidence="5">Xylanolytic transcriptional activator regulatory domain-containing protein</fullName>
    </recommendedName>
</protein>
<reference evidence="6" key="1">
    <citation type="submission" date="2023-11" db="EMBL/GenBank/DDBJ databases">
        <authorList>
            <person name="De Vega J J."/>
            <person name="De Vega J J."/>
        </authorList>
    </citation>
    <scope>NUCLEOTIDE SEQUENCE</scope>
</reference>
<evidence type="ECO:0000256" key="3">
    <source>
        <dbReference type="ARBA" id="ARBA00023125"/>
    </source>
</evidence>
<dbReference type="InterPro" id="IPR007219">
    <property type="entry name" value="XnlR_reg_dom"/>
</dbReference>
<keyword evidence="2" id="KW-0479">Metal-binding</keyword>
<dbReference type="Gene3D" id="4.10.240.10">
    <property type="entry name" value="Zn(2)-C6 fungal-type DNA-binding domain"/>
    <property type="match status" value="1"/>
</dbReference>
<dbReference type="InterPro" id="IPR050987">
    <property type="entry name" value="AtrR-like"/>
</dbReference>
<dbReference type="PANTHER" id="PTHR46910:SF3">
    <property type="entry name" value="HALOTOLERANCE PROTEIN 9-RELATED"/>
    <property type="match status" value="1"/>
</dbReference>
<dbReference type="GO" id="GO:0008270">
    <property type="term" value="F:zinc ion binding"/>
    <property type="evidence" value="ECO:0007669"/>
    <property type="project" value="InterPro"/>
</dbReference>
<evidence type="ECO:0000259" key="5">
    <source>
        <dbReference type="Pfam" id="PF04082"/>
    </source>
</evidence>
<evidence type="ECO:0000256" key="1">
    <source>
        <dbReference type="ARBA" id="ARBA00004123"/>
    </source>
</evidence>
<keyword evidence="7" id="KW-1185">Reference proteome</keyword>
<dbReference type="PANTHER" id="PTHR46910">
    <property type="entry name" value="TRANSCRIPTION FACTOR PDR1"/>
    <property type="match status" value="1"/>
</dbReference>
<gene>
    <name evidence="6" type="ORF">MYCIT1_LOCUS37430</name>
</gene>
<sequence>MTARAAPESPPTLANGTEGLAGVVIAADHERVRFWLPLILDLVTLTFWLRICCSVRCDGPYMENKICSNCAAFGTECAYLAPPQKRGPKDRLVDELRKKIASLESKLRSQSICSLCAQPLQHRVSNHSSPDSSSSDSVFVEDRRDKENIEVTSVEKDPPVEEDFEGEELAKRLEQFSISEMSLMNNKFYGASSCFSLAHTAMKAVETYFGQTFIATDQRPQFYTLPPWEAVTRAQMPQYMYPEQDMIARLVHLYFAFVHPTLPILHRPSFEHCVSQGLHFRNKDFGALLLTVLALASRYSDDPRVLSDGRSTLSSGWRFANQVNMHGMWEPTIYGVQYLALMTVYIRGTTVFVLDQTLSTHIGRPAGFHVEEYDTDLPLEVDDEYWEDDFQQPPDKPASYSFFVHYIRLCEILGDALRRLYGSRKSKLLMGWNGPEWEEDVVKSLDSQINAWLSAVPTHLRWKTENVPKDQTTFDQAALLYAQYNYVQIVIHRPFIKRDNPLAAPSLSICVGAARCIIQTAEAWLQRLQVMPSQTMISPKTSVIVASLVLVLNMFGSRKAGPASSRDFVQVEAAQRFMKFAEARNQSAGRLWEILESLKIYIPHSNNQESAGCPADSAVASSEFEFQYGMSIEQLLQDNLWSHTETSSDLAMNDDFMSMWTLSDFAGMEPMSDSNKWDPAFLDNF</sequence>
<dbReference type="Pfam" id="PF04082">
    <property type="entry name" value="Fungal_trans"/>
    <property type="match status" value="2"/>
</dbReference>
<name>A0AAD2HZQ9_9AGAR</name>
<evidence type="ECO:0000313" key="6">
    <source>
        <dbReference type="EMBL" id="CAK5284296.1"/>
    </source>
</evidence>
<feature type="domain" description="Xylanolytic transcriptional activator regulatory" evidence="5">
    <location>
        <begin position="252"/>
        <end position="346"/>
    </location>
</feature>
<evidence type="ECO:0000313" key="7">
    <source>
        <dbReference type="Proteomes" id="UP001295794"/>
    </source>
</evidence>
<accession>A0AAD2HZQ9</accession>
<dbReference type="EMBL" id="CAVNYO010000478">
    <property type="protein sequence ID" value="CAK5284296.1"/>
    <property type="molecule type" value="Genomic_DNA"/>
</dbReference>
<dbReference type="CDD" id="cd12148">
    <property type="entry name" value="fungal_TF_MHR"/>
    <property type="match status" value="1"/>
</dbReference>
<dbReference type="InterPro" id="IPR036864">
    <property type="entry name" value="Zn2-C6_fun-type_DNA-bd_sf"/>
</dbReference>
<keyword evidence="4" id="KW-0539">Nucleus</keyword>
<evidence type="ECO:0000256" key="2">
    <source>
        <dbReference type="ARBA" id="ARBA00022723"/>
    </source>
</evidence>
<dbReference type="GO" id="GO:0005634">
    <property type="term" value="C:nucleus"/>
    <property type="evidence" value="ECO:0007669"/>
    <property type="project" value="UniProtKB-SubCell"/>
</dbReference>
<organism evidence="6 7">
    <name type="scientific">Mycena citricolor</name>
    <dbReference type="NCBI Taxonomy" id="2018698"/>
    <lineage>
        <taxon>Eukaryota</taxon>
        <taxon>Fungi</taxon>
        <taxon>Dikarya</taxon>
        <taxon>Basidiomycota</taxon>
        <taxon>Agaricomycotina</taxon>
        <taxon>Agaricomycetes</taxon>
        <taxon>Agaricomycetidae</taxon>
        <taxon>Agaricales</taxon>
        <taxon>Marasmiineae</taxon>
        <taxon>Mycenaceae</taxon>
        <taxon>Mycena</taxon>
    </lineage>
</organism>
<dbReference type="GO" id="GO:0000981">
    <property type="term" value="F:DNA-binding transcription factor activity, RNA polymerase II-specific"/>
    <property type="evidence" value="ECO:0007669"/>
    <property type="project" value="InterPro"/>
</dbReference>
<dbReference type="GO" id="GO:0006351">
    <property type="term" value="P:DNA-templated transcription"/>
    <property type="evidence" value="ECO:0007669"/>
    <property type="project" value="InterPro"/>
</dbReference>
<feature type="domain" description="Xylanolytic transcriptional activator regulatory" evidence="5">
    <location>
        <begin position="350"/>
        <end position="426"/>
    </location>
</feature>
<comment type="caution">
    <text evidence="6">The sequence shown here is derived from an EMBL/GenBank/DDBJ whole genome shotgun (WGS) entry which is preliminary data.</text>
</comment>
<comment type="subcellular location">
    <subcellularLocation>
        <location evidence="1">Nucleus</location>
    </subcellularLocation>
</comment>